<comment type="caution">
    <text evidence="1">The sequence shown here is derived from an EMBL/GenBank/DDBJ whole genome shotgun (WGS) entry which is preliminary data.</text>
</comment>
<dbReference type="AlphaFoldDB" id="A0A846QG61"/>
<name>A0A846QG61_9BACT</name>
<dbReference type="RefSeq" id="WP_167940809.1">
    <property type="nucleotide sequence ID" value="NZ_JAATJA010000001.1"/>
</dbReference>
<dbReference type="Proteomes" id="UP000580856">
    <property type="component" value="Unassembled WGS sequence"/>
</dbReference>
<gene>
    <name evidence="1" type="ORF">GGQ74_001426</name>
</gene>
<keyword evidence="2" id="KW-1185">Reference proteome</keyword>
<evidence type="ECO:0008006" key="3">
    <source>
        <dbReference type="Google" id="ProtNLM"/>
    </source>
</evidence>
<proteinExistence type="predicted"/>
<accession>A0A846QG61</accession>
<protein>
    <recommendedName>
        <fullName evidence="3">SPOR domain-containing protein</fullName>
    </recommendedName>
</protein>
<dbReference type="EMBL" id="JAATJA010000001">
    <property type="protein sequence ID" value="NJB67786.1"/>
    <property type="molecule type" value="Genomic_DNA"/>
</dbReference>
<organism evidence="1 2">
    <name type="scientific">Desulfobaculum xiamenense</name>
    <dbReference type="NCBI Taxonomy" id="995050"/>
    <lineage>
        <taxon>Bacteria</taxon>
        <taxon>Pseudomonadati</taxon>
        <taxon>Thermodesulfobacteriota</taxon>
        <taxon>Desulfovibrionia</taxon>
        <taxon>Desulfovibrionales</taxon>
        <taxon>Desulfovibrionaceae</taxon>
        <taxon>Desulfobaculum</taxon>
    </lineage>
</organism>
<evidence type="ECO:0000313" key="2">
    <source>
        <dbReference type="Proteomes" id="UP000580856"/>
    </source>
</evidence>
<sequence length="119" mass="13793">MTPIPDIAALINSMTIALRRIIHDGPPEDQPEEGWWVLVCGRALNPDDFEQRELARRELREMLDAHGLTMREYIWVWDNTDTAQVVAGRHVERPAADDHARALERMGLRTRVVPRFRDV</sequence>
<reference evidence="1 2" key="1">
    <citation type="submission" date="2020-03" db="EMBL/GenBank/DDBJ databases">
        <title>Genomic Encyclopedia of Type Strains, Phase IV (KMG-IV): sequencing the most valuable type-strain genomes for metagenomic binning, comparative biology and taxonomic classification.</title>
        <authorList>
            <person name="Goeker M."/>
        </authorList>
    </citation>
    <scope>NUCLEOTIDE SEQUENCE [LARGE SCALE GENOMIC DNA]</scope>
    <source>
        <strain evidence="1 2">DSM 24233</strain>
    </source>
</reference>
<evidence type="ECO:0000313" key="1">
    <source>
        <dbReference type="EMBL" id="NJB67786.1"/>
    </source>
</evidence>